<dbReference type="RefSeq" id="WP_008301580.1">
    <property type="nucleotide sequence ID" value="NZ_AEXL02000161.1"/>
</dbReference>
<evidence type="ECO:0000313" key="2">
    <source>
        <dbReference type="Proteomes" id="UP000003423"/>
    </source>
</evidence>
<dbReference type="Proteomes" id="UP000003423">
    <property type="component" value="Unassembled WGS sequence"/>
</dbReference>
<dbReference type="EMBL" id="AEXL02000161">
    <property type="protein sequence ID" value="EIJ64994.1"/>
    <property type="molecule type" value="Genomic_DNA"/>
</dbReference>
<accession>I3CZV1</accession>
<gene>
    <name evidence="1" type="ORF">BD31_I0780</name>
</gene>
<dbReference type="PATRIC" id="fig|859350.6.peg.1917"/>
<evidence type="ECO:0000313" key="1">
    <source>
        <dbReference type="EMBL" id="EIJ64994.1"/>
    </source>
</evidence>
<name>I3CZV1_9ARCH</name>
<organism evidence="1 2">
    <name type="scientific">Candidatus Nitrosopumilus salarius BD31</name>
    <dbReference type="NCBI Taxonomy" id="859350"/>
    <lineage>
        <taxon>Archaea</taxon>
        <taxon>Nitrososphaerota</taxon>
        <taxon>Nitrososphaeria</taxon>
        <taxon>Nitrosopumilales</taxon>
        <taxon>Nitrosopumilaceae</taxon>
        <taxon>Nitrosopumilus</taxon>
    </lineage>
</organism>
<dbReference type="AlphaFoldDB" id="I3CZV1"/>
<comment type="caution">
    <text evidence="1">The sequence shown here is derived from an EMBL/GenBank/DDBJ whole genome shotgun (WGS) entry which is preliminary data.</text>
</comment>
<sequence>MQNFDKLKFEDFWNQLSKLLLEKHDFETIDQNKKFDARNAIQAVVVTPESTRNKRVIKYDEFIKIWRLARKLPKDQFLKPSSYTNDTQNSSYIVTLLKIILESSSE</sequence>
<proteinExistence type="predicted"/>
<keyword evidence="2" id="KW-1185">Reference proteome</keyword>
<protein>
    <submittedName>
        <fullName evidence="1">Uncharacterized protein</fullName>
    </submittedName>
</protein>
<reference evidence="1 2" key="1">
    <citation type="journal article" date="2012" name="J. Bacteriol.">
        <title>Genome sequence of "Candidatus Nitrosopumilus salaria" BD31, an ammonia-oxidizing archaeon from the San Francisco Bay estuary.</title>
        <authorList>
            <person name="Mosier A.C."/>
            <person name="Allen E.E."/>
            <person name="Kim M."/>
            <person name="Ferriera S."/>
            <person name="Francis C.A."/>
        </authorList>
    </citation>
    <scope>NUCLEOTIDE SEQUENCE [LARGE SCALE GENOMIC DNA]</scope>
    <source>
        <strain evidence="1 2">BD31</strain>
    </source>
</reference>